<feature type="transmembrane region" description="Helical" evidence="1">
    <location>
        <begin position="211"/>
        <end position="228"/>
    </location>
</feature>
<feature type="transmembrane region" description="Helical" evidence="1">
    <location>
        <begin position="7"/>
        <end position="24"/>
    </location>
</feature>
<comment type="caution">
    <text evidence="2">The sequence shown here is derived from an EMBL/GenBank/DDBJ whole genome shotgun (WGS) entry which is preliminary data.</text>
</comment>
<proteinExistence type="predicted"/>
<gene>
    <name evidence="2" type="ORF">C1E24_09040</name>
</gene>
<feature type="transmembrane region" description="Helical" evidence="1">
    <location>
        <begin position="158"/>
        <end position="178"/>
    </location>
</feature>
<keyword evidence="1" id="KW-0472">Membrane</keyword>
<keyword evidence="1" id="KW-1133">Transmembrane helix</keyword>
<dbReference type="EMBL" id="PPSW01000012">
    <property type="protein sequence ID" value="TLX47482.1"/>
    <property type="molecule type" value="Genomic_DNA"/>
</dbReference>
<name>A0A5R9Q4C2_9GAMM</name>
<dbReference type="Proteomes" id="UP000309186">
    <property type="component" value="Unassembled WGS sequence"/>
</dbReference>
<protein>
    <submittedName>
        <fullName evidence="2">Uncharacterized protein</fullName>
    </submittedName>
</protein>
<reference evidence="2 3" key="1">
    <citation type="submission" date="2018-01" db="EMBL/GenBank/DDBJ databases">
        <title>Co-occurrence of chitin degradation, pigmentation and bioactivity in marine Pseudoalteromonas.</title>
        <authorList>
            <person name="Paulsen S."/>
            <person name="Gram L."/>
            <person name="Machado H."/>
        </authorList>
    </citation>
    <scope>NUCLEOTIDE SEQUENCE [LARGE SCALE GENOMIC DNA]</scope>
    <source>
        <strain evidence="2 3">S3663</strain>
    </source>
</reference>
<dbReference type="OrthoDB" id="8354133at2"/>
<evidence type="ECO:0000256" key="1">
    <source>
        <dbReference type="SAM" id="Phobius"/>
    </source>
</evidence>
<dbReference type="RefSeq" id="WP_138480669.1">
    <property type="nucleotide sequence ID" value="NZ_PPSW01000012.1"/>
</dbReference>
<organism evidence="2 3">
    <name type="scientific">Pseudoalteromonas phenolica</name>
    <dbReference type="NCBI Taxonomy" id="161398"/>
    <lineage>
        <taxon>Bacteria</taxon>
        <taxon>Pseudomonadati</taxon>
        <taxon>Pseudomonadota</taxon>
        <taxon>Gammaproteobacteria</taxon>
        <taxon>Alteromonadales</taxon>
        <taxon>Pseudoalteromonadaceae</taxon>
        <taxon>Pseudoalteromonas</taxon>
    </lineage>
</organism>
<evidence type="ECO:0000313" key="3">
    <source>
        <dbReference type="Proteomes" id="UP000309186"/>
    </source>
</evidence>
<evidence type="ECO:0000313" key="2">
    <source>
        <dbReference type="EMBL" id="TLX47482.1"/>
    </source>
</evidence>
<keyword evidence="1" id="KW-0812">Transmembrane</keyword>
<sequence>MSINKLFVISTITFIYCWLMIGHLDSPEKIEPFASGSTYSKKDTPYKFRVPNDGQIMLFEVKGSVAMNSWKSIDIEIYDAQGNYIFAYTDELWAESGRDSDGRWTEYHTHLEYKQRFPSKGEYVAYIHDMSSSRNAYSKSSFNFRVLALNGDSRKLKVMLWISGIIAVICLLIIMHRYENGYSSFKRKRARRIAKEAALGMRTEPMQVKTAILLFAVPTFFLTLWAMHEDDADIDWLSYSHGKRHIYVDKQLREHSLKSAQFRTGSGRGGK</sequence>
<accession>A0A5R9Q4C2</accession>
<dbReference type="AlphaFoldDB" id="A0A5R9Q4C2"/>